<name>A0A974H947_XENLA</name>
<reference evidence="2" key="1">
    <citation type="journal article" date="2016" name="Nature">
        <title>Genome evolution in the allotetraploid frog Xenopus laevis.</title>
        <authorList>
            <person name="Session A.M."/>
            <person name="Uno Y."/>
            <person name="Kwon T."/>
            <person name="Chapman J.A."/>
            <person name="Toyoda A."/>
            <person name="Takahashi S."/>
            <person name="Fukui A."/>
            <person name="Hikosaka A."/>
            <person name="Suzuki A."/>
            <person name="Kondo M."/>
            <person name="van Heeringen S.J."/>
            <person name="Quigley I."/>
            <person name="Heinz S."/>
            <person name="Ogino H."/>
            <person name="Ochi H."/>
            <person name="Hellsten U."/>
            <person name="Lyons J.B."/>
            <person name="Simakov O."/>
            <person name="Putnam N."/>
            <person name="Stites J."/>
            <person name="Kuroki Y."/>
            <person name="Tanaka T."/>
            <person name="Michiue T."/>
            <person name="Watanabe M."/>
            <person name="Bogdanovic O."/>
            <person name="Lister R."/>
            <person name="Georgiou G."/>
            <person name="Paranjpe S.S."/>
            <person name="van Kruijsbergen I."/>
            <person name="Shu S."/>
            <person name="Carlson J."/>
            <person name="Kinoshita T."/>
            <person name="Ohta Y."/>
            <person name="Mawaribuchi S."/>
            <person name="Jenkins J."/>
            <person name="Grimwood J."/>
            <person name="Schmutz J."/>
            <person name="Mitros T."/>
            <person name="Mozaffari S.V."/>
            <person name="Suzuki Y."/>
            <person name="Haramoto Y."/>
            <person name="Yamamoto T.S."/>
            <person name="Takagi C."/>
            <person name="Heald R."/>
            <person name="Miller K."/>
            <person name="Haudenschild C."/>
            <person name="Kitzman J."/>
            <person name="Nakayama T."/>
            <person name="Izutsu Y."/>
            <person name="Robert J."/>
            <person name="Fortriede J."/>
            <person name="Burns K."/>
            <person name="Lotay V."/>
            <person name="Karimi K."/>
            <person name="Yasuoka Y."/>
            <person name="Dichmann D.S."/>
            <person name="Flajnik M.F."/>
            <person name="Houston D.W."/>
            <person name="Shendure J."/>
            <person name="DuPasquier L."/>
            <person name="Vize P.D."/>
            <person name="Zorn A.M."/>
            <person name="Ito M."/>
            <person name="Marcotte E.M."/>
            <person name="Wallingford J.B."/>
            <person name="Ito Y."/>
            <person name="Asashima M."/>
            <person name="Ueno N."/>
            <person name="Matsuda Y."/>
            <person name="Veenstra G.J."/>
            <person name="Fujiyama A."/>
            <person name="Harland R.M."/>
            <person name="Taira M."/>
            <person name="Rokhsar D.S."/>
        </authorList>
    </citation>
    <scope>NUCLEOTIDE SEQUENCE [LARGE SCALE GENOMIC DNA]</scope>
    <source>
        <strain evidence="2">J</strain>
    </source>
</reference>
<sequence>MVTYFLFYLFPFGSRPFPCSVLLHVSLYCSLFISPVFISLQHISFLNSISFSAQYQFCCCSPPPASLLSSLLQLSQCILLINQ</sequence>
<dbReference type="EMBL" id="CM004480">
    <property type="protein sequence ID" value="OCT69185.1"/>
    <property type="molecule type" value="Genomic_DNA"/>
</dbReference>
<organism evidence="1 2">
    <name type="scientific">Xenopus laevis</name>
    <name type="common">African clawed frog</name>
    <dbReference type="NCBI Taxonomy" id="8355"/>
    <lineage>
        <taxon>Eukaryota</taxon>
        <taxon>Metazoa</taxon>
        <taxon>Chordata</taxon>
        <taxon>Craniata</taxon>
        <taxon>Vertebrata</taxon>
        <taxon>Euteleostomi</taxon>
        <taxon>Amphibia</taxon>
        <taxon>Batrachia</taxon>
        <taxon>Anura</taxon>
        <taxon>Pipoidea</taxon>
        <taxon>Pipidae</taxon>
        <taxon>Xenopodinae</taxon>
        <taxon>Xenopus</taxon>
        <taxon>Xenopus</taxon>
    </lineage>
</organism>
<gene>
    <name evidence="1" type="ORF">XELAEV_18040495mg</name>
</gene>
<evidence type="ECO:0000313" key="1">
    <source>
        <dbReference type="EMBL" id="OCT69185.1"/>
    </source>
</evidence>
<dbReference type="AlphaFoldDB" id="A0A974H947"/>
<dbReference type="Proteomes" id="UP000694892">
    <property type="component" value="Chromosome 8L"/>
</dbReference>
<accession>A0A974H947</accession>
<evidence type="ECO:0000313" key="2">
    <source>
        <dbReference type="Proteomes" id="UP000694892"/>
    </source>
</evidence>
<protein>
    <submittedName>
        <fullName evidence="1">Uncharacterized protein</fullName>
    </submittedName>
</protein>
<proteinExistence type="predicted"/>